<dbReference type="PANTHER" id="PTHR23303">
    <property type="entry name" value="CARBOXYPEPTIDASE REGULATORY REGION-CONTAINING"/>
    <property type="match status" value="1"/>
</dbReference>
<evidence type="ECO:0000256" key="1">
    <source>
        <dbReference type="ARBA" id="ARBA00022729"/>
    </source>
</evidence>
<name>A0A1B4V2A7_9GAMM</name>
<feature type="signal peptide" evidence="2">
    <location>
        <begin position="1"/>
        <end position="16"/>
    </location>
</feature>
<organism evidence="3 4">
    <name type="scientific">Sulfurifustis variabilis</name>
    <dbReference type="NCBI Taxonomy" id="1675686"/>
    <lineage>
        <taxon>Bacteria</taxon>
        <taxon>Pseudomonadati</taxon>
        <taxon>Pseudomonadota</taxon>
        <taxon>Gammaproteobacteria</taxon>
        <taxon>Acidiferrobacterales</taxon>
        <taxon>Acidiferrobacteraceae</taxon>
        <taxon>Sulfurifustis</taxon>
    </lineage>
</organism>
<dbReference type="InterPro" id="IPR013783">
    <property type="entry name" value="Ig-like_fold"/>
</dbReference>
<dbReference type="InterPro" id="IPR008969">
    <property type="entry name" value="CarboxyPept-like_regulatory"/>
</dbReference>
<proteinExistence type="predicted"/>
<evidence type="ECO:0000313" key="3">
    <source>
        <dbReference type="EMBL" id="BAU47435.1"/>
    </source>
</evidence>
<dbReference type="InterPro" id="IPR011042">
    <property type="entry name" value="6-blade_b-propeller_TolB-like"/>
</dbReference>
<keyword evidence="4" id="KW-1185">Reference proteome</keyword>
<dbReference type="SUPFAM" id="SSF101898">
    <property type="entry name" value="NHL repeat"/>
    <property type="match status" value="1"/>
</dbReference>
<dbReference type="GO" id="GO:0030246">
    <property type="term" value="F:carbohydrate binding"/>
    <property type="evidence" value="ECO:0007669"/>
    <property type="project" value="InterPro"/>
</dbReference>
<dbReference type="SUPFAM" id="SSF49464">
    <property type="entry name" value="Carboxypeptidase regulatory domain-like"/>
    <property type="match status" value="2"/>
</dbReference>
<keyword evidence="1 2" id="KW-0732">Signal</keyword>
<sequence length="2582" mass="266537">MAALAAWLVVPSPALAGVPEAIGWLATQQNADGSFGGTPGSLATPVQSTAEVLRAYQTVGQQSQPPYAPALAYLNGDTEENTEFLARKIVLNAAAGGDVSALVTALLAHQNADGGFGDRAGHDSTVFDTGYALEALAAANYTSGTFVGYAVGYLLNRQSAAGGWADGGNAASVFTTAQAMRALWPYRNAFLGVSASLTAAQNFLLAQRGTDGAWSEPFETALALRAIVPNATDLALVETSVAGLEAAQLANGSWVDDAYTTALALQAIQAYQARKGGAGPTLTGAISGYVVRAGSTEPIAAAQVALAERLGVSVLTNGDGYFLIPNVPAGDYTVTAGKSGYTTASRAVTAAAGQVTLAGALVLDLATQSGLAAGRIFDAQDLTALAGAAVTLTGGATYTAVSGTDGSFSFGPLAPGDYGVSIARSGYDTVTGSATIVGGQTLTINQGLVRAGGFQDAEPATITGAVASATTGLPIAGAVFDLGGGLTATSGADGQFAIASVPRGNYTATLSAGGFVAQTYIVSFPAGSLGNLGTLSLYPASAASAPTTLALNGTVVDGVSGAPIAGATVTLTDTGATATSGIDGRFLLDGITLTSFSLTASATGYQTRTAMIQVSAFGEAQVSLALSPPGSGATATNLQGVVRDATSSAPVAGARVSIEGTTLTTVSDATGNYTLSGIEPLSFTVSVAAVGYAQAQGNITLASHGNYTLDPLLHPLAATSFQVLSVSANPASAGANETLLFTAEIASLLSAPKAALVTGEVLDATGTSVANLTPYAEGTTTPASEFSFAAGETKTLTLPWPTAQLAPSTYTVLVRVVEPGTIYASRPRGEILAEGGGYGAIVGSSRIAGAMAIDPPLAQAGTTTPVSFTALVQNGGNLPLAEGSYELTVTQPDTGTLVHSAVTTAGGIEVGQHATVAFGGWVPTATGDLDVRVRSLAAGVAGEIAGSLYVGDRASGSFTVDRNIVREGTSTVRGRVAMQGVDVRTGTSTDPLFALVKEAVRRGGLYTAPGGTNWHRTNRCLGCHIQTQSVYGLASSLDKADVDRQAALFLYNAIAGSQQSDGGLRISHPQHTKTQTTLGLWSLSAWPDKLGSFRAKYHAARHLHDRRLNSGSVTFWRNDHASAGWWVSDVSHTALTVTGMADLVRSADTIDLSQVRQDTLSESLTLGGGTEPRDLALGADGALYVLKANGQINRIDFASGQTTTVVTGLPNPSFGLAIAPDQSFLVSTETATGQIIRVAPDGSRSTIYSQSGVLRDIEFGADGFLYVADYPRNRILRLTSAGQVVSTITSGLFNRPSGLLARADGSVLVANRDAFNILRIASDGTVSIHTDGFSFPPLWLADAPDGNMYVSTADYSNSGQSTPVGLSRVDQSGIVERVAVGALYRPLLTIDQTVWVANGTTNRLNQIVPGVQPTDLLPAFRTDIDRAARYFLGNHRDNSGDNAVQAMRLAGMAEARSVTADATLRADLDTAIAFAANLLRSRQRADGGWGRSINQASDPLITAMVGIAIDYTDPSPDDPAVRRTIQYLLNTQAGDGSWNNANNGLTTRLASTSFVMAYLPKALERLGGIDVDLHVKLPANVQLANPSIAPTTVIPGVDVEYIWTLLGVTSAGRNVEFDLTLLDMQLNETRPVATAAYLEFDNSFTAEKLQIALEVPTVRAAADMALAVSTDRQNYQPNESVSIGAVVSNTGPTIASGDVRLSIRAPGSEVDLALLPSIPVSDLAAGAQVAYPGEWNTGSTLAGAYEVYGRLYDTQGRFLSESRAPFNIGAPAVTVATGVATDKPSYDAWDTVQIEGRVQNVAPNAVLAPSRVEITVRSPAGQVLYFDTRDLGELMPGALRDLPFPMTLADAQSGTYPVELKLKDLFTRTLLSTSTTSFQVVRRELQAISGTVSVQTPSVYLGDANACTETAKNVSATDLANVKLIHQLIDMGSGALVDEATETVNLPAGGLVYSYFRNIDSNALGLGGYSCVIKAELNGEERTLAFGGFQVVPPPIRIDAALALGPRGRLLVLLDNGGSGPNAEPCSSVTSLSLATSFVGLSPAAALEARLYDGTGVLVDTETAALASFAGEVDTAPGGTGANLVFAELTAQSAVLRVDPLAPGTPLGAGYRLDLVVTDGSPLIVSSGLIHTDCSQTMQVGDLYGAFAVTALTAVPATDNAYRDDDPHGPQDSPGLLAQRRFLERLLTAAGWSYTITDTAEAFTRELRTGGYRTYALFDEQEKLPVDVQKELREAAFRGEGLLLAGNHDARHHKLLDAAGVKLIGNVSHAVTAEHEPSPLALAGGIGLYPLDKALRIKRLTADRFASYLTSGPSHDKNDPNDCRDQAPLYDNGIPAARPVDECEGAPDAYLDAATLNGYGRGRAAFVGVDLLALATRDGDASLAAATILKALAWVSPGEPAYTVGAVVPIRITLTNQGIATVASVTLQAANLAFVDLREGSLVDDATVVIDVALAVGETKTLDLWVRLANLPGPASLTATVTAPTVGLVASAVYPLEAVQPETLGSIKARLDALIGANHPDRHALELAAADLERALQNFDPARAIADVLKATDALLGLADPAIVDIRAALGTWVGWAGAYVY</sequence>
<dbReference type="Pfam" id="PF13620">
    <property type="entry name" value="CarboxypepD_reg"/>
    <property type="match status" value="4"/>
</dbReference>
<dbReference type="KEGG" id="sva:SVA_0856"/>
<accession>A0A1B4V2A7</accession>
<dbReference type="InterPro" id="IPR013784">
    <property type="entry name" value="Carb-bd-like_fold"/>
</dbReference>
<dbReference type="SUPFAM" id="SSF49452">
    <property type="entry name" value="Starch-binding domain-like"/>
    <property type="match status" value="3"/>
</dbReference>
<gene>
    <name evidence="3" type="ORF">SVA_0856</name>
</gene>
<dbReference type="Gene3D" id="2.60.40.1120">
    <property type="entry name" value="Carboxypeptidase-like, regulatory domain"/>
    <property type="match status" value="5"/>
</dbReference>
<dbReference type="CDD" id="cd00688">
    <property type="entry name" value="ISOPREN_C2_like"/>
    <property type="match status" value="1"/>
</dbReference>
<evidence type="ECO:0000256" key="2">
    <source>
        <dbReference type="SAM" id="SignalP"/>
    </source>
</evidence>
<dbReference type="EMBL" id="AP014936">
    <property type="protein sequence ID" value="BAU47435.1"/>
    <property type="molecule type" value="Genomic_DNA"/>
</dbReference>
<dbReference type="SUPFAM" id="SSF48239">
    <property type="entry name" value="Terpenoid cyclases/Protein prenyltransferases"/>
    <property type="match status" value="2"/>
</dbReference>
<dbReference type="Gene3D" id="1.50.10.20">
    <property type="match status" value="2"/>
</dbReference>
<evidence type="ECO:0000313" key="4">
    <source>
        <dbReference type="Proteomes" id="UP000218899"/>
    </source>
</evidence>
<dbReference type="Gene3D" id="2.120.10.30">
    <property type="entry name" value="TolB, C-terminal domain"/>
    <property type="match status" value="1"/>
</dbReference>
<protein>
    <submittedName>
        <fullName evidence="3">Uncharacterized protein</fullName>
    </submittedName>
</protein>
<feature type="chain" id="PRO_5008571266" evidence="2">
    <location>
        <begin position="17"/>
        <end position="2582"/>
    </location>
</feature>
<dbReference type="Gene3D" id="2.60.40.10">
    <property type="entry name" value="Immunoglobulins"/>
    <property type="match status" value="1"/>
</dbReference>
<dbReference type="InterPro" id="IPR008930">
    <property type="entry name" value="Terpenoid_cyclase/PrenylTrfase"/>
</dbReference>
<reference evidence="3 4" key="1">
    <citation type="submission" date="2015-08" db="EMBL/GenBank/DDBJ databases">
        <title>Complete genome sequence of Sulfurifustis variabilis.</title>
        <authorList>
            <person name="Miura A."/>
            <person name="Kojima H."/>
            <person name="Fukui M."/>
        </authorList>
    </citation>
    <scope>NUCLEOTIDE SEQUENCE [LARGE SCALE GENOMIC DNA]</scope>
    <source>
        <strain evidence="4">skN76</strain>
    </source>
</reference>
<dbReference type="InterPro" id="IPR051417">
    <property type="entry name" value="SDr/BOS_complex"/>
</dbReference>
<dbReference type="Proteomes" id="UP000218899">
    <property type="component" value="Chromosome"/>
</dbReference>
<dbReference type="PANTHER" id="PTHR23303:SF14">
    <property type="entry name" value="BOS COMPLEX SUBUNIT NOMO1-RELATED"/>
    <property type="match status" value="1"/>
</dbReference>